<dbReference type="Proteomes" id="UP000053707">
    <property type="component" value="Unassembled WGS sequence"/>
</dbReference>
<evidence type="ECO:0000313" key="2">
    <source>
        <dbReference type="Proteomes" id="UP000053707"/>
    </source>
</evidence>
<proteinExistence type="predicted"/>
<dbReference type="RefSeq" id="WP_064400174.1">
    <property type="nucleotide sequence ID" value="NZ_LQIR01000069.1"/>
</dbReference>
<comment type="caution">
    <text evidence="1">The sequence shown here is derived from an EMBL/GenBank/DDBJ whole genome shotgun (WGS) entry which is preliminary data.</text>
</comment>
<protein>
    <submittedName>
        <fullName evidence="1">Uncharacterized protein</fullName>
    </submittedName>
</protein>
<accession>A0A100ZZN7</accession>
<name>A0A100ZZN7_9MYCO</name>
<gene>
    <name evidence="1" type="ORF">AU192_08950</name>
</gene>
<evidence type="ECO:0000313" key="1">
    <source>
        <dbReference type="EMBL" id="KUI06537.1"/>
    </source>
</evidence>
<sequence>MSGSGESACYLAEWYLPELTEQSVEDLVARLDAAAAVATGEGTPVELLITLAVPSDEVLYGVFGAGSREIVSRTCLAAGAPHQRLSAPVGTRIRRHHRA</sequence>
<dbReference type="AlphaFoldDB" id="A0A100ZZN7"/>
<dbReference type="EMBL" id="LQIR01000069">
    <property type="protein sequence ID" value="KUI06537.1"/>
    <property type="molecule type" value="Genomic_DNA"/>
</dbReference>
<keyword evidence="2" id="KW-1185">Reference proteome</keyword>
<organism evidence="1 2">
    <name type="scientific">Mycobacterium lehmannii</name>
    <dbReference type="NCBI Taxonomy" id="2048550"/>
    <lineage>
        <taxon>Bacteria</taxon>
        <taxon>Bacillati</taxon>
        <taxon>Actinomycetota</taxon>
        <taxon>Actinomycetes</taxon>
        <taxon>Mycobacteriales</taxon>
        <taxon>Mycobacteriaceae</taxon>
        <taxon>Mycobacterium</taxon>
    </lineage>
</organism>
<reference evidence="1 2" key="1">
    <citation type="submission" date="2016-01" db="EMBL/GenBank/DDBJ databases">
        <authorList>
            <consortium name="TB Trials Study Group"/>
            <person name="Sutton G."/>
            <person name="Brinkac L."/>
            <person name="Sanka R."/>
            <person name="Adams M."/>
            <person name="Lau E.L."/>
            <person name="Macaden R."/>
            <person name="Grewal H.M.S."/>
        </authorList>
    </citation>
    <scope>NUCLEOTIDE SEQUENCE [LARGE SCALE GENOMIC DNA]</scope>
    <source>
        <strain evidence="1 2">IS-1744</strain>
    </source>
</reference>